<proteinExistence type="predicted"/>
<keyword evidence="4" id="KW-1185">Reference proteome</keyword>
<reference evidence="3" key="1">
    <citation type="submission" date="2020-08" db="EMBL/GenBank/DDBJ databases">
        <authorList>
            <person name="Liu C."/>
            <person name="Sun Q."/>
        </authorList>
    </citation>
    <scope>NUCLEOTIDE SEQUENCE</scope>
    <source>
        <strain evidence="3">BX16</strain>
    </source>
</reference>
<evidence type="ECO:0000256" key="2">
    <source>
        <dbReference type="SAM" id="SignalP"/>
    </source>
</evidence>
<dbReference type="EMBL" id="JACRWC010000092">
    <property type="protein sequence ID" value="MBC5999764.1"/>
    <property type="molecule type" value="Genomic_DNA"/>
</dbReference>
<feature type="signal peptide" evidence="2">
    <location>
        <begin position="1"/>
        <end position="20"/>
    </location>
</feature>
<keyword evidence="2" id="KW-0732">Signal</keyword>
<evidence type="ECO:0000256" key="1">
    <source>
        <dbReference type="SAM" id="MobiDB-lite"/>
    </source>
</evidence>
<name>A0A923NCY8_9FIRM</name>
<gene>
    <name evidence="3" type="ORF">H8876_07095</name>
</gene>
<accession>A0A923NCY8</accession>
<feature type="chain" id="PRO_5038537336" description="YtxH domain-containing protein" evidence="2">
    <location>
        <begin position="21"/>
        <end position="86"/>
    </location>
</feature>
<dbReference type="AlphaFoldDB" id="A0A923NCY8"/>
<comment type="caution">
    <text evidence="3">The sequence shown here is derived from an EMBL/GenBank/DDBJ whole genome shotgun (WGS) entry which is preliminary data.</text>
</comment>
<feature type="compositionally biased region" description="Basic and acidic residues" evidence="1">
    <location>
        <begin position="40"/>
        <end position="86"/>
    </location>
</feature>
<protein>
    <recommendedName>
        <fullName evidence="5">YtxH domain-containing protein</fullName>
    </recommendedName>
</protein>
<dbReference type="Proteomes" id="UP000644115">
    <property type="component" value="Unassembled WGS sequence"/>
</dbReference>
<evidence type="ECO:0000313" key="3">
    <source>
        <dbReference type="EMBL" id="MBC5999764.1"/>
    </source>
</evidence>
<organism evidence="3 4">
    <name type="scientific">Lentihominibacter faecis</name>
    <dbReference type="NCBI Taxonomy" id="2764712"/>
    <lineage>
        <taxon>Bacteria</taxon>
        <taxon>Bacillati</taxon>
        <taxon>Bacillota</taxon>
        <taxon>Clostridia</taxon>
        <taxon>Peptostreptococcales</taxon>
        <taxon>Anaerovoracaceae</taxon>
        <taxon>Lentihominibacter</taxon>
    </lineage>
</organism>
<evidence type="ECO:0008006" key="5">
    <source>
        <dbReference type="Google" id="ProtNLM"/>
    </source>
</evidence>
<evidence type="ECO:0000313" key="4">
    <source>
        <dbReference type="Proteomes" id="UP000644115"/>
    </source>
</evidence>
<feature type="region of interest" description="Disordered" evidence="1">
    <location>
        <begin position="25"/>
        <end position="86"/>
    </location>
</feature>
<sequence length="86" mass="9354">MKKIRVFAVLLLCVALLAFAGCGEKKSDQDTENGTVTEETLNHDEETKGTDDGSAMDEMKDGAEKAVDDMKDAVDGDKTENRTNKN</sequence>
<dbReference type="PROSITE" id="PS51257">
    <property type="entry name" value="PROKAR_LIPOPROTEIN"/>
    <property type="match status" value="1"/>
</dbReference>
<dbReference type="RefSeq" id="WP_249287150.1">
    <property type="nucleotide sequence ID" value="NZ_JACRWC010000092.1"/>
</dbReference>